<dbReference type="PROSITE" id="PS50885">
    <property type="entry name" value="HAMP"/>
    <property type="match status" value="1"/>
</dbReference>
<name>A0A838XZ05_9HYPH</name>
<accession>A0A838XZ05</accession>
<dbReference type="SUPFAM" id="SSF55874">
    <property type="entry name" value="ATPase domain of HSP90 chaperone/DNA topoisomerase II/histidine kinase"/>
    <property type="match status" value="1"/>
</dbReference>
<evidence type="ECO:0000256" key="11">
    <source>
        <dbReference type="ARBA" id="ARBA00023012"/>
    </source>
</evidence>
<evidence type="ECO:0000256" key="4">
    <source>
        <dbReference type="ARBA" id="ARBA00022553"/>
    </source>
</evidence>
<dbReference type="Gene3D" id="3.30.565.10">
    <property type="entry name" value="Histidine kinase-like ATPase, C-terminal domain"/>
    <property type="match status" value="1"/>
</dbReference>
<evidence type="ECO:0000256" key="8">
    <source>
        <dbReference type="ARBA" id="ARBA00022777"/>
    </source>
</evidence>
<evidence type="ECO:0000256" key="1">
    <source>
        <dbReference type="ARBA" id="ARBA00000085"/>
    </source>
</evidence>
<evidence type="ECO:0000256" key="2">
    <source>
        <dbReference type="ARBA" id="ARBA00004141"/>
    </source>
</evidence>
<evidence type="ECO:0000256" key="7">
    <source>
        <dbReference type="ARBA" id="ARBA00022741"/>
    </source>
</evidence>
<evidence type="ECO:0000256" key="9">
    <source>
        <dbReference type="ARBA" id="ARBA00022840"/>
    </source>
</evidence>
<reference evidence="16 17" key="2">
    <citation type="submission" date="2020-08" db="EMBL/GenBank/DDBJ databases">
        <title>Stappia taiwanensis sp. nov., isolated from a coastal thermal spring.</title>
        <authorList>
            <person name="Kampfer P."/>
        </authorList>
    </citation>
    <scope>NUCLEOTIDE SEQUENCE [LARGE SCALE GENOMIC DNA]</scope>
    <source>
        <strain evidence="16 17">DSM 23284</strain>
    </source>
</reference>
<dbReference type="Pfam" id="PF08521">
    <property type="entry name" value="2CSK_N"/>
    <property type="match status" value="1"/>
</dbReference>
<dbReference type="InterPro" id="IPR003661">
    <property type="entry name" value="HisK_dim/P_dom"/>
</dbReference>
<keyword evidence="4" id="KW-0597">Phosphoprotein</keyword>
<dbReference type="InterPro" id="IPR003594">
    <property type="entry name" value="HATPase_dom"/>
</dbReference>
<proteinExistence type="predicted"/>
<dbReference type="PANTHER" id="PTHR45436:SF14">
    <property type="entry name" value="SENSOR PROTEIN QSEC"/>
    <property type="match status" value="1"/>
</dbReference>
<evidence type="ECO:0000313" key="16">
    <source>
        <dbReference type="EMBL" id="MBA4613676.1"/>
    </source>
</evidence>
<dbReference type="CDD" id="cd00075">
    <property type="entry name" value="HATPase"/>
    <property type="match status" value="1"/>
</dbReference>
<dbReference type="Proteomes" id="UP000559404">
    <property type="component" value="Unassembled WGS sequence"/>
</dbReference>
<dbReference type="RefSeq" id="WP_181761875.1">
    <property type="nucleotide sequence ID" value="NZ_BMCR01000001.1"/>
</dbReference>
<dbReference type="InterPro" id="IPR050428">
    <property type="entry name" value="TCS_sensor_his_kinase"/>
</dbReference>
<gene>
    <name evidence="16" type="ORF">H1W37_18615</name>
</gene>
<dbReference type="SUPFAM" id="SSF47384">
    <property type="entry name" value="Homodimeric domain of signal transducing histidine kinase"/>
    <property type="match status" value="1"/>
</dbReference>
<sequence>MTSLRARLLLILITGTAAVWLSAMAWIFLSTRAEVEEVLDARLMEAARMVNSLISERRQEPGGGLPPTDTLFGEFERQPRAYERQLSCQIWSLDGALVGRSESAPQMRLSTAEAGFSLSDIDGETWRVFTVANPELGVRVMVGDNLRIRDGLVGDVIKGMLLPTVLVLPVMIGLIWLSVRQGLSPLNTVAAHLASRRARDLRPVPDGKLPREVAPLVGALNGLFKRVEDARERERSFTAFAAHELKTPLAGLKTQAQIALASDDRQVHANALRQISSGVDRTARLVKQLLDLAALEANDAAPKLVEADPVPVVRSVISALEPLARSREVSLSVTVPDEPLRVTMEPHFLELALRNLVENAVLHAPSGGEASCELRRAPDGRVSLHVRDDGPGIAEAELPLATERFFRGSNRSALGSGLGLAIVELAMERMGGALRLVNRTPHGLDASLTFANRGEDTAR</sequence>
<dbReference type="SMART" id="SM00388">
    <property type="entry name" value="HisKA"/>
    <property type="match status" value="1"/>
</dbReference>
<dbReference type="Pfam" id="PF00512">
    <property type="entry name" value="HisKA"/>
    <property type="match status" value="1"/>
</dbReference>
<evidence type="ECO:0000256" key="13">
    <source>
        <dbReference type="SAM" id="Phobius"/>
    </source>
</evidence>
<dbReference type="InterPro" id="IPR005467">
    <property type="entry name" value="His_kinase_dom"/>
</dbReference>
<dbReference type="InterPro" id="IPR036890">
    <property type="entry name" value="HATPase_C_sf"/>
</dbReference>
<dbReference type="PANTHER" id="PTHR45436">
    <property type="entry name" value="SENSOR HISTIDINE KINASE YKOH"/>
    <property type="match status" value="1"/>
</dbReference>
<dbReference type="Pfam" id="PF02518">
    <property type="entry name" value="HATPase_c"/>
    <property type="match status" value="1"/>
</dbReference>
<dbReference type="InterPro" id="IPR004358">
    <property type="entry name" value="Sig_transdc_His_kin-like_C"/>
</dbReference>
<evidence type="ECO:0000256" key="12">
    <source>
        <dbReference type="ARBA" id="ARBA00023136"/>
    </source>
</evidence>
<comment type="caution">
    <text evidence="16">The sequence shown here is derived from an EMBL/GenBank/DDBJ whole genome shotgun (WGS) entry which is preliminary data.</text>
</comment>
<dbReference type="SMART" id="SM00387">
    <property type="entry name" value="HATPase_c"/>
    <property type="match status" value="1"/>
</dbReference>
<evidence type="ECO:0000256" key="10">
    <source>
        <dbReference type="ARBA" id="ARBA00022989"/>
    </source>
</evidence>
<protein>
    <recommendedName>
        <fullName evidence="3">histidine kinase</fullName>
        <ecNumber evidence="3">2.7.13.3</ecNumber>
    </recommendedName>
</protein>
<keyword evidence="8 16" id="KW-0418">Kinase</keyword>
<evidence type="ECO:0000256" key="5">
    <source>
        <dbReference type="ARBA" id="ARBA00022679"/>
    </source>
</evidence>
<feature type="transmembrane region" description="Helical" evidence="13">
    <location>
        <begin position="6"/>
        <end position="29"/>
    </location>
</feature>
<dbReference type="CDD" id="cd00082">
    <property type="entry name" value="HisKA"/>
    <property type="match status" value="1"/>
</dbReference>
<dbReference type="EMBL" id="JACEON010000022">
    <property type="protein sequence ID" value="MBA4613676.1"/>
    <property type="molecule type" value="Genomic_DNA"/>
</dbReference>
<evidence type="ECO:0000259" key="15">
    <source>
        <dbReference type="PROSITE" id="PS50885"/>
    </source>
</evidence>
<dbReference type="EC" id="2.7.13.3" evidence="3"/>
<feature type="domain" description="HAMP" evidence="15">
    <location>
        <begin position="180"/>
        <end position="232"/>
    </location>
</feature>
<dbReference type="InterPro" id="IPR036097">
    <property type="entry name" value="HisK_dim/P_sf"/>
</dbReference>
<evidence type="ECO:0000256" key="3">
    <source>
        <dbReference type="ARBA" id="ARBA00012438"/>
    </source>
</evidence>
<evidence type="ECO:0000259" key="14">
    <source>
        <dbReference type="PROSITE" id="PS50109"/>
    </source>
</evidence>
<keyword evidence="11" id="KW-0902">Two-component regulatory system</keyword>
<comment type="catalytic activity">
    <reaction evidence="1">
        <text>ATP + protein L-histidine = ADP + protein N-phospho-L-histidine.</text>
        <dbReference type="EC" id="2.7.13.3"/>
    </reaction>
</comment>
<dbReference type="PROSITE" id="PS50109">
    <property type="entry name" value="HIS_KIN"/>
    <property type="match status" value="1"/>
</dbReference>
<keyword evidence="17" id="KW-1185">Reference proteome</keyword>
<dbReference type="Gene3D" id="1.10.287.130">
    <property type="match status" value="1"/>
</dbReference>
<dbReference type="PRINTS" id="PR00344">
    <property type="entry name" value="BCTRLSENSOR"/>
</dbReference>
<comment type="subcellular location">
    <subcellularLocation>
        <location evidence="2">Membrane</location>
        <topology evidence="2">Multi-pass membrane protein</topology>
    </subcellularLocation>
</comment>
<organism evidence="16 17">
    <name type="scientific">Stappia taiwanensis</name>
    <dbReference type="NCBI Taxonomy" id="992267"/>
    <lineage>
        <taxon>Bacteria</taxon>
        <taxon>Pseudomonadati</taxon>
        <taxon>Pseudomonadota</taxon>
        <taxon>Alphaproteobacteria</taxon>
        <taxon>Hyphomicrobiales</taxon>
        <taxon>Stappiaceae</taxon>
        <taxon>Stappia</taxon>
    </lineage>
</organism>
<keyword evidence="10 13" id="KW-1133">Transmembrane helix</keyword>
<keyword evidence="6 13" id="KW-0812">Transmembrane</keyword>
<keyword evidence="7" id="KW-0547">Nucleotide-binding</keyword>
<evidence type="ECO:0000313" key="17">
    <source>
        <dbReference type="Proteomes" id="UP000559404"/>
    </source>
</evidence>
<keyword evidence="12 13" id="KW-0472">Membrane</keyword>
<dbReference type="GO" id="GO:0005886">
    <property type="term" value="C:plasma membrane"/>
    <property type="evidence" value="ECO:0007669"/>
    <property type="project" value="TreeGrafter"/>
</dbReference>
<dbReference type="InterPro" id="IPR003660">
    <property type="entry name" value="HAMP_dom"/>
</dbReference>
<feature type="domain" description="Histidine kinase" evidence="14">
    <location>
        <begin position="240"/>
        <end position="454"/>
    </location>
</feature>
<keyword evidence="9" id="KW-0067">ATP-binding</keyword>
<reference evidence="16 17" key="1">
    <citation type="submission" date="2020-07" db="EMBL/GenBank/DDBJ databases">
        <authorList>
            <person name="Li M."/>
        </authorList>
    </citation>
    <scope>NUCLEOTIDE SEQUENCE [LARGE SCALE GENOMIC DNA]</scope>
    <source>
        <strain evidence="16 17">DSM 23284</strain>
    </source>
</reference>
<dbReference type="GO" id="GO:0005524">
    <property type="term" value="F:ATP binding"/>
    <property type="evidence" value="ECO:0007669"/>
    <property type="project" value="UniProtKB-KW"/>
</dbReference>
<dbReference type="InterPro" id="IPR013727">
    <property type="entry name" value="2CSK_N"/>
</dbReference>
<dbReference type="GO" id="GO:0000155">
    <property type="term" value="F:phosphorelay sensor kinase activity"/>
    <property type="evidence" value="ECO:0007669"/>
    <property type="project" value="InterPro"/>
</dbReference>
<keyword evidence="5" id="KW-0808">Transferase</keyword>
<dbReference type="AlphaFoldDB" id="A0A838XZ05"/>
<evidence type="ECO:0000256" key="6">
    <source>
        <dbReference type="ARBA" id="ARBA00022692"/>
    </source>
</evidence>